<keyword evidence="9" id="KW-0233">DNA recombination</keyword>
<dbReference type="InterPro" id="IPR012337">
    <property type="entry name" value="RNaseH-like_sf"/>
</dbReference>
<dbReference type="GO" id="GO:0006310">
    <property type="term" value="P:DNA recombination"/>
    <property type="evidence" value="ECO:0007669"/>
    <property type="project" value="UniProtKB-KW"/>
</dbReference>
<evidence type="ECO:0000313" key="13">
    <source>
        <dbReference type="EMBL" id="KAK8916148.1"/>
    </source>
</evidence>
<dbReference type="Pfam" id="PF25597">
    <property type="entry name" value="SH3_retrovirus"/>
    <property type="match status" value="1"/>
</dbReference>
<dbReference type="AlphaFoldDB" id="A0AAP0AVC3"/>
<keyword evidence="3" id="KW-0255">Endonuclease</keyword>
<feature type="compositionally biased region" description="Basic and acidic residues" evidence="11">
    <location>
        <begin position="245"/>
        <end position="257"/>
    </location>
</feature>
<accession>A0AAP0AVC3</accession>
<feature type="region of interest" description="Disordered" evidence="11">
    <location>
        <begin position="238"/>
        <end position="305"/>
    </location>
</feature>
<dbReference type="PANTHER" id="PTHR42648:SF11">
    <property type="entry name" value="TRANSPOSON TY4-P GAG-POL POLYPROTEIN"/>
    <property type="match status" value="1"/>
</dbReference>
<keyword evidence="8" id="KW-0808">Transferase</keyword>
<keyword evidence="8" id="KW-0239">DNA-directed DNA polymerase</keyword>
<evidence type="ECO:0000256" key="5">
    <source>
        <dbReference type="ARBA" id="ARBA00022842"/>
    </source>
</evidence>
<evidence type="ECO:0000256" key="9">
    <source>
        <dbReference type="ARBA" id="ARBA00023172"/>
    </source>
</evidence>
<evidence type="ECO:0000256" key="2">
    <source>
        <dbReference type="ARBA" id="ARBA00022723"/>
    </source>
</evidence>
<dbReference type="InterPro" id="IPR036397">
    <property type="entry name" value="RNaseH_sf"/>
</dbReference>
<evidence type="ECO:0000256" key="6">
    <source>
        <dbReference type="ARBA" id="ARBA00022908"/>
    </source>
</evidence>
<keyword evidence="7" id="KW-0695">RNA-directed DNA polymerase</keyword>
<dbReference type="GO" id="GO:0015074">
    <property type="term" value="P:DNA integration"/>
    <property type="evidence" value="ECO:0007669"/>
    <property type="project" value="UniProtKB-KW"/>
</dbReference>
<dbReference type="InterPro" id="IPR013103">
    <property type="entry name" value="RVT_2"/>
</dbReference>
<sequence length="496" mass="56080">MAIFVRGVSMERSFDKSQTRSKTPLECIHDDLMGPTVTASLGGSRYMLVLIDDYSRYTWELVEGRLGLRIKKFRTDNGDEFVSSEFSNFCRKHGIQRELTCAHTSQQNAVAERKIRHLTETCNCWLHAKGITRSFWAEGMVCATYVINRMPLSPINMKPPVEMIFKEKPSVEHLRVFGSTCYVHIPDALRTKLDAKARKLVFMGYDERKKGWKCMDPMTRKFVVSKDVVFDELTSYGGSSSVELPESKLDEGQKEAVEDLQVELPVSPVTRGISSSEADASGSGSRGSDAPSMLGNGADSKEAAEVVSKGQNLRISKRTIKPLARYSEGNSVSFVSCFFAGPLDEREPSSFNEVTGVKEWEDVMDEEMTVLKKNETWDLVPKVVGVTPVTCKWVYKLKKKADGSIERYKTRLVARGFSQQYYEDYEETFSPVAKMTSVRVVMTLTACQGWKMWQLDVKNDFLYGKIDKTSSWISHWDTYLKNIRTTYASSGKPSMV</sequence>
<dbReference type="Proteomes" id="UP001418222">
    <property type="component" value="Unassembled WGS sequence"/>
</dbReference>
<keyword evidence="1" id="KW-0540">Nuclease</keyword>
<evidence type="ECO:0000256" key="8">
    <source>
        <dbReference type="ARBA" id="ARBA00022932"/>
    </source>
</evidence>
<feature type="domain" description="Integrase catalytic" evidence="12">
    <location>
        <begin position="71"/>
        <end position="168"/>
    </location>
</feature>
<evidence type="ECO:0000256" key="10">
    <source>
        <dbReference type="ARBA" id="ARBA00023268"/>
    </source>
</evidence>
<dbReference type="InterPro" id="IPR039537">
    <property type="entry name" value="Retrotran_Ty1/copia-like"/>
</dbReference>
<keyword evidence="8" id="KW-0548">Nucleotidyltransferase</keyword>
<evidence type="ECO:0000259" key="12">
    <source>
        <dbReference type="PROSITE" id="PS50994"/>
    </source>
</evidence>
<evidence type="ECO:0000313" key="14">
    <source>
        <dbReference type="Proteomes" id="UP001418222"/>
    </source>
</evidence>
<keyword evidence="2" id="KW-0479">Metal-binding</keyword>
<dbReference type="EMBL" id="JBBWWQ010000020">
    <property type="protein sequence ID" value="KAK8916148.1"/>
    <property type="molecule type" value="Genomic_DNA"/>
</dbReference>
<dbReference type="InterPro" id="IPR001584">
    <property type="entry name" value="Integrase_cat-core"/>
</dbReference>
<evidence type="ECO:0000256" key="11">
    <source>
        <dbReference type="SAM" id="MobiDB-lite"/>
    </source>
</evidence>
<dbReference type="PROSITE" id="PS50994">
    <property type="entry name" value="INTEGRASE"/>
    <property type="match status" value="1"/>
</dbReference>
<protein>
    <recommendedName>
        <fullName evidence="12">Integrase catalytic domain-containing protein</fullName>
    </recommendedName>
</protein>
<keyword evidence="14" id="KW-1185">Reference proteome</keyword>
<dbReference type="GO" id="GO:0004519">
    <property type="term" value="F:endonuclease activity"/>
    <property type="evidence" value="ECO:0007669"/>
    <property type="project" value="UniProtKB-KW"/>
</dbReference>
<evidence type="ECO:0000256" key="4">
    <source>
        <dbReference type="ARBA" id="ARBA00022801"/>
    </source>
</evidence>
<name>A0AAP0AVC3_9ASPA</name>
<dbReference type="InterPro" id="IPR057670">
    <property type="entry name" value="SH3_retrovirus"/>
</dbReference>
<keyword evidence="6" id="KW-0229">DNA integration</keyword>
<keyword evidence="4" id="KW-0378">Hydrolase</keyword>
<keyword evidence="5" id="KW-0460">Magnesium</keyword>
<dbReference type="GO" id="GO:0016787">
    <property type="term" value="F:hydrolase activity"/>
    <property type="evidence" value="ECO:0007669"/>
    <property type="project" value="UniProtKB-KW"/>
</dbReference>
<keyword evidence="10" id="KW-0511">Multifunctional enzyme</keyword>
<dbReference type="GO" id="GO:0003887">
    <property type="term" value="F:DNA-directed DNA polymerase activity"/>
    <property type="evidence" value="ECO:0007669"/>
    <property type="project" value="UniProtKB-KW"/>
</dbReference>
<evidence type="ECO:0000256" key="3">
    <source>
        <dbReference type="ARBA" id="ARBA00022759"/>
    </source>
</evidence>
<reference evidence="13 14" key="1">
    <citation type="journal article" date="2022" name="Nat. Plants">
        <title>Genomes of leafy and leafless Platanthera orchids illuminate the evolution of mycoheterotrophy.</title>
        <authorList>
            <person name="Li M.H."/>
            <person name="Liu K.W."/>
            <person name="Li Z."/>
            <person name="Lu H.C."/>
            <person name="Ye Q.L."/>
            <person name="Zhang D."/>
            <person name="Wang J.Y."/>
            <person name="Li Y.F."/>
            <person name="Zhong Z.M."/>
            <person name="Liu X."/>
            <person name="Yu X."/>
            <person name="Liu D.K."/>
            <person name="Tu X.D."/>
            <person name="Liu B."/>
            <person name="Hao Y."/>
            <person name="Liao X.Y."/>
            <person name="Jiang Y.T."/>
            <person name="Sun W.H."/>
            <person name="Chen J."/>
            <person name="Chen Y.Q."/>
            <person name="Ai Y."/>
            <person name="Zhai J.W."/>
            <person name="Wu S.S."/>
            <person name="Zhou Z."/>
            <person name="Hsiao Y.Y."/>
            <person name="Wu W.L."/>
            <person name="Chen Y.Y."/>
            <person name="Lin Y.F."/>
            <person name="Hsu J.L."/>
            <person name="Li C.Y."/>
            <person name="Wang Z.W."/>
            <person name="Zhao X."/>
            <person name="Zhong W.Y."/>
            <person name="Ma X.K."/>
            <person name="Ma L."/>
            <person name="Huang J."/>
            <person name="Chen G.Z."/>
            <person name="Huang M.Z."/>
            <person name="Huang L."/>
            <person name="Peng D.H."/>
            <person name="Luo Y.B."/>
            <person name="Zou S.Q."/>
            <person name="Chen S.P."/>
            <person name="Lan S."/>
            <person name="Tsai W.C."/>
            <person name="Van de Peer Y."/>
            <person name="Liu Z.J."/>
        </authorList>
    </citation>
    <scope>NUCLEOTIDE SEQUENCE [LARGE SCALE GENOMIC DNA]</scope>
    <source>
        <strain evidence="13">Lor287</strain>
    </source>
</reference>
<dbReference type="GO" id="GO:0046872">
    <property type="term" value="F:metal ion binding"/>
    <property type="evidence" value="ECO:0007669"/>
    <property type="project" value="UniProtKB-KW"/>
</dbReference>
<evidence type="ECO:0000256" key="1">
    <source>
        <dbReference type="ARBA" id="ARBA00022722"/>
    </source>
</evidence>
<dbReference type="SUPFAM" id="SSF53098">
    <property type="entry name" value="Ribonuclease H-like"/>
    <property type="match status" value="1"/>
</dbReference>
<dbReference type="Gene3D" id="3.30.420.10">
    <property type="entry name" value="Ribonuclease H-like superfamily/Ribonuclease H"/>
    <property type="match status" value="1"/>
</dbReference>
<organism evidence="13 14">
    <name type="scientific">Platanthera zijinensis</name>
    <dbReference type="NCBI Taxonomy" id="2320716"/>
    <lineage>
        <taxon>Eukaryota</taxon>
        <taxon>Viridiplantae</taxon>
        <taxon>Streptophyta</taxon>
        <taxon>Embryophyta</taxon>
        <taxon>Tracheophyta</taxon>
        <taxon>Spermatophyta</taxon>
        <taxon>Magnoliopsida</taxon>
        <taxon>Liliopsida</taxon>
        <taxon>Asparagales</taxon>
        <taxon>Orchidaceae</taxon>
        <taxon>Orchidoideae</taxon>
        <taxon>Orchideae</taxon>
        <taxon>Orchidinae</taxon>
        <taxon>Platanthera</taxon>
    </lineage>
</organism>
<evidence type="ECO:0000256" key="7">
    <source>
        <dbReference type="ARBA" id="ARBA00022918"/>
    </source>
</evidence>
<dbReference type="GO" id="GO:0003964">
    <property type="term" value="F:RNA-directed DNA polymerase activity"/>
    <property type="evidence" value="ECO:0007669"/>
    <property type="project" value="UniProtKB-KW"/>
</dbReference>
<dbReference type="GO" id="GO:0003676">
    <property type="term" value="F:nucleic acid binding"/>
    <property type="evidence" value="ECO:0007669"/>
    <property type="project" value="InterPro"/>
</dbReference>
<dbReference type="Pfam" id="PF07727">
    <property type="entry name" value="RVT_2"/>
    <property type="match status" value="1"/>
</dbReference>
<dbReference type="PANTHER" id="PTHR42648">
    <property type="entry name" value="TRANSPOSASE, PUTATIVE-RELATED"/>
    <property type="match status" value="1"/>
</dbReference>
<proteinExistence type="predicted"/>
<gene>
    <name evidence="13" type="ORF">KSP39_PZI023359</name>
</gene>
<feature type="compositionally biased region" description="Low complexity" evidence="11">
    <location>
        <begin position="274"/>
        <end position="292"/>
    </location>
</feature>
<comment type="caution">
    <text evidence="13">The sequence shown here is derived from an EMBL/GenBank/DDBJ whole genome shotgun (WGS) entry which is preliminary data.</text>
</comment>